<keyword evidence="3" id="KW-1185">Reference proteome</keyword>
<feature type="transmembrane region" description="Helical" evidence="1">
    <location>
        <begin position="134"/>
        <end position="156"/>
    </location>
</feature>
<feature type="transmembrane region" description="Helical" evidence="1">
    <location>
        <begin position="103"/>
        <end position="122"/>
    </location>
</feature>
<protein>
    <recommendedName>
        <fullName evidence="4">DUF2812 domain-containing protein</fullName>
    </recommendedName>
</protein>
<evidence type="ECO:0000313" key="2">
    <source>
        <dbReference type="EMBL" id="MFD1363448.1"/>
    </source>
</evidence>
<dbReference type="EMBL" id="JBHTNH010000058">
    <property type="protein sequence ID" value="MFD1363448.1"/>
    <property type="molecule type" value="Genomic_DNA"/>
</dbReference>
<evidence type="ECO:0000256" key="1">
    <source>
        <dbReference type="SAM" id="Phobius"/>
    </source>
</evidence>
<organism evidence="2 3">
    <name type="scientific">Lentibacillus salinarum</name>
    <dbReference type="NCBI Taxonomy" id="446820"/>
    <lineage>
        <taxon>Bacteria</taxon>
        <taxon>Bacillati</taxon>
        <taxon>Bacillota</taxon>
        <taxon>Bacilli</taxon>
        <taxon>Bacillales</taxon>
        <taxon>Bacillaceae</taxon>
        <taxon>Lentibacillus</taxon>
    </lineage>
</organism>
<name>A0ABW3ZZW5_9BACI</name>
<keyword evidence="1" id="KW-1133">Transmembrane helix</keyword>
<reference evidence="3" key="1">
    <citation type="journal article" date="2019" name="Int. J. Syst. Evol. Microbiol.">
        <title>The Global Catalogue of Microorganisms (GCM) 10K type strain sequencing project: providing services to taxonomists for standard genome sequencing and annotation.</title>
        <authorList>
            <consortium name="The Broad Institute Genomics Platform"/>
            <consortium name="The Broad Institute Genome Sequencing Center for Infectious Disease"/>
            <person name="Wu L."/>
            <person name="Ma J."/>
        </authorList>
    </citation>
    <scope>NUCLEOTIDE SEQUENCE [LARGE SCALE GENOMIC DNA]</scope>
    <source>
        <strain evidence="3">CCUG 54822</strain>
    </source>
</reference>
<keyword evidence="1" id="KW-0812">Transmembrane</keyword>
<evidence type="ECO:0008006" key="4">
    <source>
        <dbReference type="Google" id="ProtNLM"/>
    </source>
</evidence>
<keyword evidence="1" id="KW-0472">Membrane</keyword>
<evidence type="ECO:0000313" key="3">
    <source>
        <dbReference type="Proteomes" id="UP001597178"/>
    </source>
</evidence>
<accession>A0ABW3ZZW5</accession>
<dbReference type="Proteomes" id="UP001597178">
    <property type="component" value="Unassembled WGS sequence"/>
</dbReference>
<comment type="caution">
    <text evidence="2">The sequence shown here is derived from an EMBL/GenBank/DDBJ whole genome shotgun (WGS) entry which is preliminary data.</text>
</comment>
<dbReference type="RefSeq" id="WP_382402696.1">
    <property type="nucleotide sequence ID" value="NZ_JBHTNH010000058.1"/>
</dbReference>
<proteinExistence type="predicted"/>
<sequence length="161" mass="18342">MASSIGRKSGIRIRTAAVLGAQADFYTSKLKDLAYSVVIESKDLTEGEFKVTSEIRVDNVYTLYTAIGRFSLIKIAPISHKWFIYIEQHANVLKERKYQLNKILMLILSHLYLFVGMFLLIFTYQGVIVGPFQYFSLGGGYIFWIGGIVACIWILIRKSKN</sequence>
<gene>
    <name evidence="2" type="ORF">ACFQ4A_17735</name>
</gene>